<proteinExistence type="predicted"/>
<evidence type="ECO:0000313" key="2">
    <source>
        <dbReference type="EMBL" id="MPC46499.1"/>
    </source>
</evidence>
<feature type="region of interest" description="Disordered" evidence="1">
    <location>
        <begin position="59"/>
        <end position="78"/>
    </location>
</feature>
<evidence type="ECO:0000256" key="1">
    <source>
        <dbReference type="SAM" id="MobiDB-lite"/>
    </source>
</evidence>
<sequence length="184" mass="20139">MAREAESGTGRAPGTQQKGRQEMEKREQAQLTFFSVPTLVPRKATVWAAVAVPCTPVTNTRGSRSAARPTIGAGPDILRPTSQKERMLPMAPCWGHLPLRMVPEMYSMLRYCMDPLKHMWMFSLNFASMSWTEYTHTAEAVSGRAVWPSEGAKAATNTWPPSATPTLAAKSLPATTSLASCTRL</sequence>
<keyword evidence="3" id="KW-1185">Reference proteome</keyword>
<dbReference type="Proteomes" id="UP000324222">
    <property type="component" value="Unassembled WGS sequence"/>
</dbReference>
<protein>
    <submittedName>
        <fullName evidence="2">Uncharacterized protein</fullName>
    </submittedName>
</protein>
<dbReference type="EMBL" id="VSRR010007239">
    <property type="protein sequence ID" value="MPC46499.1"/>
    <property type="molecule type" value="Genomic_DNA"/>
</dbReference>
<evidence type="ECO:0000313" key="3">
    <source>
        <dbReference type="Proteomes" id="UP000324222"/>
    </source>
</evidence>
<reference evidence="2 3" key="1">
    <citation type="submission" date="2019-05" db="EMBL/GenBank/DDBJ databases">
        <title>Another draft genome of Portunus trituberculatus and its Hox gene families provides insights of decapod evolution.</title>
        <authorList>
            <person name="Jeong J.-H."/>
            <person name="Song I."/>
            <person name="Kim S."/>
            <person name="Choi T."/>
            <person name="Kim D."/>
            <person name="Ryu S."/>
            <person name="Kim W."/>
        </authorList>
    </citation>
    <scope>NUCLEOTIDE SEQUENCE [LARGE SCALE GENOMIC DNA]</scope>
    <source>
        <tissue evidence="2">Muscle</tissue>
    </source>
</reference>
<organism evidence="2 3">
    <name type="scientific">Portunus trituberculatus</name>
    <name type="common">Swimming crab</name>
    <name type="synonym">Neptunus trituberculatus</name>
    <dbReference type="NCBI Taxonomy" id="210409"/>
    <lineage>
        <taxon>Eukaryota</taxon>
        <taxon>Metazoa</taxon>
        <taxon>Ecdysozoa</taxon>
        <taxon>Arthropoda</taxon>
        <taxon>Crustacea</taxon>
        <taxon>Multicrustacea</taxon>
        <taxon>Malacostraca</taxon>
        <taxon>Eumalacostraca</taxon>
        <taxon>Eucarida</taxon>
        <taxon>Decapoda</taxon>
        <taxon>Pleocyemata</taxon>
        <taxon>Brachyura</taxon>
        <taxon>Eubrachyura</taxon>
        <taxon>Portunoidea</taxon>
        <taxon>Portunidae</taxon>
        <taxon>Portuninae</taxon>
        <taxon>Portunus</taxon>
    </lineage>
</organism>
<gene>
    <name evidence="2" type="ORF">E2C01_040219</name>
</gene>
<feature type="region of interest" description="Disordered" evidence="1">
    <location>
        <begin position="1"/>
        <end position="26"/>
    </location>
</feature>
<name>A0A5B7FMQ9_PORTR</name>
<accession>A0A5B7FMQ9</accession>
<comment type="caution">
    <text evidence="2">The sequence shown here is derived from an EMBL/GenBank/DDBJ whole genome shotgun (WGS) entry which is preliminary data.</text>
</comment>
<dbReference type="AlphaFoldDB" id="A0A5B7FMQ9"/>